<protein>
    <submittedName>
        <fullName evidence="1">Uncharacterized protein</fullName>
    </submittedName>
</protein>
<sequence length="83" mass="9285">MTQVTYLQSFDTGKTIVRVGDEVENGDVRFFIGSINDSGDLCFIDKAKPWSVKNKTHPMARCMEQGNYGVSVRQIKVIKGEQA</sequence>
<evidence type="ECO:0000313" key="1">
    <source>
        <dbReference type="EMBL" id="CAB5212654.1"/>
    </source>
</evidence>
<gene>
    <name evidence="1" type="ORF">UFOVP189_34</name>
</gene>
<reference evidence="1" key="1">
    <citation type="submission" date="2020-05" db="EMBL/GenBank/DDBJ databases">
        <authorList>
            <person name="Chiriac C."/>
            <person name="Salcher M."/>
            <person name="Ghai R."/>
            <person name="Kavagutti S V."/>
        </authorList>
    </citation>
    <scope>NUCLEOTIDE SEQUENCE</scope>
</reference>
<name>A0A6J7WIL7_9CAUD</name>
<proteinExistence type="predicted"/>
<dbReference type="EMBL" id="LR798234">
    <property type="protein sequence ID" value="CAB5212654.1"/>
    <property type="molecule type" value="Genomic_DNA"/>
</dbReference>
<accession>A0A6J7WIL7</accession>
<organism evidence="1">
    <name type="scientific">uncultured Caudovirales phage</name>
    <dbReference type="NCBI Taxonomy" id="2100421"/>
    <lineage>
        <taxon>Viruses</taxon>
        <taxon>Duplodnaviria</taxon>
        <taxon>Heunggongvirae</taxon>
        <taxon>Uroviricota</taxon>
        <taxon>Caudoviricetes</taxon>
        <taxon>Peduoviridae</taxon>
        <taxon>Maltschvirus</taxon>
        <taxon>Maltschvirus maltsch</taxon>
    </lineage>
</organism>